<keyword evidence="2" id="KW-0812">Transmembrane</keyword>
<organism evidence="3 4">
    <name type="scientific">Strigamia maritima</name>
    <name type="common">European centipede</name>
    <name type="synonym">Geophilus maritimus</name>
    <dbReference type="NCBI Taxonomy" id="126957"/>
    <lineage>
        <taxon>Eukaryota</taxon>
        <taxon>Metazoa</taxon>
        <taxon>Ecdysozoa</taxon>
        <taxon>Arthropoda</taxon>
        <taxon>Myriapoda</taxon>
        <taxon>Chilopoda</taxon>
        <taxon>Pleurostigmophora</taxon>
        <taxon>Geophilomorpha</taxon>
        <taxon>Linotaeniidae</taxon>
        <taxon>Strigamia</taxon>
    </lineage>
</organism>
<sequence>MSTTKVATLSKSSRSLASSKTGRTQRSTKKPLLNDAFCIDLQKGSYIASLYSIFVALFTIALSIFDTYCLAMAEPGDTHYGYYVISFDFVYSGNQHVRRTLLACAVLSLLVAIPLLFTSFILLLGLRREHEQRFQPWLIFMIIFTAWRVLVILFSSVVNDLLFGYHISMLIIWILIAGVNMGTMSSLNTTHHSMHSMHSMHSSRPTTPSIKGSNSTAIA</sequence>
<feature type="compositionally biased region" description="Low complexity" evidence="1">
    <location>
        <begin position="195"/>
        <end position="207"/>
    </location>
</feature>
<name>T1JFJ1_STRMM</name>
<dbReference type="eggNOG" id="ENOG502QQRJ">
    <property type="taxonomic scope" value="Eukaryota"/>
</dbReference>
<feature type="transmembrane region" description="Helical" evidence="2">
    <location>
        <begin position="163"/>
        <end position="187"/>
    </location>
</feature>
<dbReference type="GO" id="GO:0005886">
    <property type="term" value="C:plasma membrane"/>
    <property type="evidence" value="ECO:0007669"/>
    <property type="project" value="TreeGrafter"/>
</dbReference>
<feature type="region of interest" description="Disordered" evidence="1">
    <location>
        <begin position="1"/>
        <end position="27"/>
    </location>
</feature>
<evidence type="ECO:0000256" key="2">
    <source>
        <dbReference type="SAM" id="Phobius"/>
    </source>
</evidence>
<feature type="compositionally biased region" description="Polar residues" evidence="1">
    <location>
        <begin position="208"/>
        <end position="219"/>
    </location>
</feature>
<evidence type="ECO:0000256" key="1">
    <source>
        <dbReference type="SAM" id="MobiDB-lite"/>
    </source>
</evidence>
<reference evidence="4" key="1">
    <citation type="submission" date="2011-05" db="EMBL/GenBank/DDBJ databases">
        <authorList>
            <person name="Richards S.R."/>
            <person name="Qu J."/>
            <person name="Jiang H."/>
            <person name="Jhangiani S.N."/>
            <person name="Agravi P."/>
            <person name="Goodspeed R."/>
            <person name="Gross S."/>
            <person name="Mandapat C."/>
            <person name="Jackson L."/>
            <person name="Mathew T."/>
            <person name="Pu L."/>
            <person name="Thornton R."/>
            <person name="Saada N."/>
            <person name="Wilczek-Boney K.B."/>
            <person name="Lee S."/>
            <person name="Kovar C."/>
            <person name="Wu Y."/>
            <person name="Scherer S.E."/>
            <person name="Worley K.C."/>
            <person name="Muzny D.M."/>
            <person name="Gibbs R."/>
        </authorList>
    </citation>
    <scope>NUCLEOTIDE SEQUENCE</scope>
    <source>
        <strain evidence="4">Brora</strain>
    </source>
</reference>
<dbReference type="PANTHER" id="PTHR36694">
    <property type="entry name" value="PASIFLORA 1, ISOFORM A-RELATED"/>
    <property type="match status" value="1"/>
</dbReference>
<dbReference type="GO" id="GO:0060857">
    <property type="term" value="P:establishment of glial blood-brain barrier"/>
    <property type="evidence" value="ECO:0007669"/>
    <property type="project" value="TreeGrafter"/>
</dbReference>
<keyword evidence="4" id="KW-1185">Reference proteome</keyword>
<protein>
    <submittedName>
        <fullName evidence="3">Uncharacterized protein</fullName>
    </submittedName>
</protein>
<dbReference type="EnsemblMetazoa" id="SMAR012605-RA">
    <property type="protein sequence ID" value="SMAR012605-PA"/>
    <property type="gene ID" value="SMAR012605"/>
</dbReference>
<feature type="transmembrane region" description="Helical" evidence="2">
    <location>
        <begin position="137"/>
        <end position="157"/>
    </location>
</feature>
<feature type="compositionally biased region" description="Low complexity" evidence="1">
    <location>
        <begin position="7"/>
        <end position="22"/>
    </location>
</feature>
<dbReference type="GO" id="GO:0019991">
    <property type="term" value="P:septate junction assembly"/>
    <property type="evidence" value="ECO:0007669"/>
    <property type="project" value="TreeGrafter"/>
</dbReference>
<dbReference type="AlphaFoldDB" id="T1JFJ1"/>
<dbReference type="EMBL" id="JH432169">
    <property type="status" value="NOT_ANNOTATED_CDS"/>
    <property type="molecule type" value="Genomic_DNA"/>
</dbReference>
<dbReference type="PANTHER" id="PTHR36694:SF4">
    <property type="entry name" value="LD42595P"/>
    <property type="match status" value="1"/>
</dbReference>
<evidence type="ECO:0000313" key="3">
    <source>
        <dbReference type="EnsemblMetazoa" id="SMAR012605-PA"/>
    </source>
</evidence>
<dbReference type="GO" id="GO:0035159">
    <property type="term" value="P:regulation of tube length, open tracheal system"/>
    <property type="evidence" value="ECO:0007669"/>
    <property type="project" value="TreeGrafter"/>
</dbReference>
<feature type="region of interest" description="Disordered" evidence="1">
    <location>
        <begin position="195"/>
        <end position="219"/>
    </location>
</feature>
<feature type="transmembrane region" description="Helical" evidence="2">
    <location>
        <begin position="100"/>
        <end position="125"/>
    </location>
</feature>
<dbReference type="HOGENOM" id="CLU_1082852_0_0_1"/>
<evidence type="ECO:0000313" key="4">
    <source>
        <dbReference type="Proteomes" id="UP000014500"/>
    </source>
</evidence>
<keyword evidence="2" id="KW-1133">Transmembrane helix</keyword>
<reference evidence="3" key="2">
    <citation type="submission" date="2015-02" db="UniProtKB">
        <authorList>
            <consortium name="EnsemblMetazoa"/>
        </authorList>
    </citation>
    <scope>IDENTIFICATION</scope>
</reference>
<proteinExistence type="predicted"/>
<accession>T1JFJ1</accession>
<keyword evidence="2" id="KW-0472">Membrane</keyword>
<feature type="transmembrane region" description="Helical" evidence="2">
    <location>
        <begin position="50"/>
        <end position="73"/>
    </location>
</feature>
<dbReference type="OMA" id="LIVMSNY"/>
<dbReference type="Proteomes" id="UP000014500">
    <property type="component" value="Unassembled WGS sequence"/>
</dbReference>
<dbReference type="PhylomeDB" id="T1JFJ1"/>